<comment type="caution">
    <text evidence="2">The sequence shown here is derived from an EMBL/GenBank/DDBJ whole genome shotgun (WGS) entry which is preliminary data.</text>
</comment>
<dbReference type="EMBL" id="RRYP01025498">
    <property type="protein sequence ID" value="TNV71947.1"/>
    <property type="molecule type" value="Genomic_DNA"/>
</dbReference>
<proteinExistence type="predicted"/>
<keyword evidence="3" id="KW-1185">Reference proteome</keyword>
<feature type="coiled-coil region" evidence="1">
    <location>
        <begin position="28"/>
        <end position="55"/>
    </location>
</feature>
<dbReference type="OrthoDB" id="419631at2759"/>
<evidence type="ECO:0000313" key="2">
    <source>
        <dbReference type="EMBL" id="TNV71947.1"/>
    </source>
</evidence>
<reference evidence="2" key="1">
    <citation type="submission" date="2019-06" db="EMBL/GenBank/DDBJ databases">
        <authorList>
            <person name="Zheng W."/>
        </authorList>
    </citation>
    <scope>NUCLEOTIDE SEQUENCE</scope>
    <source>
        <strain evidence="2">QDHG01</strain>
    </source>
</reference>
<organism evidence="2 3">
    <name type="scientific">Halteria grandinella</name>
    <dbReference type="NCBI Taxonomy" id="5974"/>
    <lineage>
        <taxon>Eukaryota</taxon>
        <taxon>Sar</taxon>
        <taxon>Alveolata</taxon>
        <taxon>Ciliophora</taxon>
        <taxon>Intramacronucleata</taxon>
        <taxon>Spirotrichea</taxon>
        <taxon>Stichotrichia</taxon>
        <taxon>Sporadotrichida</taxon>
        <taxon>Halteriidae</taxon>
        <taxon>Halteria</taxon>
    </lineage>
</organism>
<sequence>MKENVNINNRHDSDIMSNKIIQEKENYIYKLEGECSEMRKELEQLREKLNCMELNQYYNVLDKSINSNGPLPNSGTISAQTRSGTNFFSNPHQRSALKHFNQTKNSSSFLSHNHNHHNNYHANNTLSTQYATIPIPHQTLSALSDNVFVDHPTIQSPQQQQQPLRHHPQYENATSFMMSNSVSSASTNTMGRQVQFVR</sequence>
<gene>
    <name evidence="2" type="ORF">FGO68_gene2678</name>
</gene>
<name>A0A8J8NBF0_HALGN</name>
<dbReference type="AlphaFoldDB" id="A0A8J8NBF0"/>
<protein>
    <submittedName>
        <fullName evidence="2">Uncharacterized protein</fullName>
    </submittedName>
</protein>
<dbReference type="Proteomes" id="UP000785679">
    <property type="component" value="Unassembled WGS sequence"/>
</dbReference>
<evidence type="ECO:0000313" key="3">
    <source>
        <dbReference type="Proteomes" id="UP000785679"/>
    </source>
</evidence>
<keyword evidence="1" id="KW-0175">Coiled coil</keyword>
<accession>A0A8J8NBF0</accession>
<evidence type="ECO:0000256" key="1">
    <source>
        <dbReference type="SAM" id="Coils"/>
    </source>
</evidence>